<accession>A0A3L6RFE4</accession>
<evidence type="ECO:0000313" key="3">
    <source>
        <dbReference type="Proteomes" id="UP000275267"/>
    </source>
</evidence>
<comment type="caution">
    <text evidence="2">The sequence shown here is derived from an EMBL/GenBank/DDBJ whole genome shotgun (WGS) entry which is preliminary data.</text>
</comment>
<dbReference type="Proteomes" id="UP000275267">
    <property type="component" value="Unassembled WGS sequence"/>
</dbReference>
<reference evidence="3" key="1">
    <citation type="journal article" date="2019" name="Nat. Commun.">
        <title>The genome of broomcorn millet.</title>
        <authorList>
            <person name="Zou C."/>
            <person name="Miki D."/>
            <person name="Li D."/>
            <person name="Tang Q."/>
            <person name="Xiao L."/>
            <person name="Rajput S."/>
            <person name="Deng P."/>
            <person name="Jia W."/>
            <person name="Huang R."/>
            <person name="Zhang M."/>
            <person name="Sun Y."/>
            <person name="Hu J."/>
            <person name="Fu X."/>
            <person name="Schnable P.S."/>
            <person name="Li F."/>
            <person name="Zhang H."/>
            <person name="Feng B."/>
            <person name="Zhu X."/>
            <person name="Liu R."/>
            <person name="Schnable J.C."/>
            <person name="Zhu J.-K."/>
            <person name="Zhang H."/>
        </authorList>
    </citation>
    <scope>NUCLEOTIDE SEQUENCE [LARGE SCALE GENOMIC DNA]</scope>
</reference>
<evidence type="ECO:0000256" key="1">
    <source>
        <dbReference type="SAM" id="MobiDB-lite"/>
    </source>
</evidence>
<name>A0A3L6RFE4_PANMI</name>
<dbReference type="PANTHER" id="PTHR33115">
    <property type="entry name" value="ARM REPEAT SUPERFAMILY PROTEIN"/>
    <property type="match status" value="1"/>
</dbReference>
<keyword evidence="3" id="KW-1185">Reference proteome</keyword>
<proteinExistence type="predicted"/>
<dbReference type="EMBL" id="PQIB02000008">
    <property type="protein sequence ID" value="RLN03113.1"/>
    <property type="molecule type" value="Genomic_DNA"/>
</dbReference>
<dbReference type="SUPFAM" id="SSF48371">
    <property type="entry name" value="ARM repeat"/>
    <property type="match status" value="1"/>
</dbReference>
<sequence length="1047" mass="116391">MIRTDAGSGTAVALVAATVLQVLVVAVLLLPLGAVYVFGLYISIGISLWRLVQRDYGAADGDPSTANLTPALDILYVLPLVQGALLCYRAIFSVSKREHVVVNRVLARYELDEEGERRSVWDYFRETMAGCEKDPSFARGRNLITHAVDLMASTSPETYLSGARLLDALLGRVSYAPSSVDAHGEQRPRLRNIVAKVLLESASGTKLIWKLLRTLDSRGQYDETARAQAASILVHLGGYIHLEQFPGAMQCIKPLLEPITPLVRRPEKIQAMRILQNLTSNSGNVVAIIGNPDLMVNITALLDMHFLPPTSSGHDALSVQLSLESLVLVRRLFEGLQEFPPSIRQTVRDYNTFQTLRATKSILMCNMCDDSLQAEAIKTLPYLLLSQGIARRGVIIDPSEKRKRFMTILIDVFLRGRKNYSRELAGEKLAILSSELDAPIVFDRVDNFVASLRGILADDVRDSEYWCRIQAAHILKNLCSHSSSYCPSSLQTLKEALVHAVPQVLREMLDIHMGLQAVTETYGGRFSAATGTDSAEGRDPQDVGGPRDQKQQQALLSECAAACDKLVATDQDLARRLDFIAAQICSEAGQPVRSWVDLIKQAREIVKDPSFAGGRSLIRYAMDMMASTSSKSYLVGAEILDTLLGRCSYEQFSDIEREQRPWLCCYVGNIVTASNERLIANLLLMLGPTVVPHDEEARARAARILEHIGCYIRLSELQLKDITVAFESLSSTLSSTPRWEEVLQGMRILRRLSAGRDNAIRIGRIPDLLAKIPMLLDYHRFLGPDPDHNAWSASAWESLVLIRRVFDSDMLSKSDELRTIRATKDILMCERCDDPLQKEAMRMYLHHIILNRYECKKESIAILIDVFARGKRGHAKAMVEGDVVAGLKGILVDAEYQYRTQAARILKNLCTNHPCAKELKEAMTDAVPKVLREMLNIQMELRQAATLPCGEGFSAPDIDLEQGRLSQGVPRPDPQQQRDTIELQDALLSECATACEKLVAEDQGLAPRLDEIAAEICSEAGKRVRSWGALITEAQEVLKQQKEVLLR</sequence>
<protein>
    <submittedName>
        <fullName evidence="2">Uncharacterized protein</fullName>
    </submittedName>
</protein>
<organism evidence="2 3">
    <name type="scientific">Panicum miliaceum</name>
    <name type="common">Proso millet</name>
    <name type="synonym">Broomcorn millet</name>
    <dbReference type="NCBI Taxonomy" id="4540"/>
    <lineage>
        <taxon>Eukaryota</taxon>
        <taxon>Viridiplantae</taxon>
        <taxon>Streptophyta</taxon>
        <taxon>Embryophyta</taxon>
        <taxon>Tracheophyta</taxon>
        <taxon>Spermatophyta</taxon>
        <taxon>Magnoliopsida</taxon>
        <taxon>Liliopsida</taxon>
        <taxon>Poales</taxon>
        <taxon>Poaceae</taxon>
        <taxon>PACMAD clade</taxon>
        <taxon>Panicoideae</taxon>
        <taxon>Panicodae</taxon>
        <taxon>Paniceae</taxon>
        <taxon>Panicinae</taxon>
        <taxon>Panicum</taxon>
        <taxon>Panicum sect. Panicum</taxon>
    </lineage>
</organism>
<dbReference type="STRING" id="4540.A0A3L6RFE4"/>
<dbReference type="PANTHER" id="PTHR33115:SF78">
    <property type="match status" value="1"/>
</dbReference>
<evidence type="ECO:0000313" key="2">
    <source>
        <dbReference type="EMBL" id="RLN03113.1"/>
    </source>
</evidence>
<dbReference type="OrthoDB" id="694583at2759"/>
<feature type="compositionally biased region" description="Basic and acidic residues" evidence="1">
    <location>
        <begin position="535"/>
        <end position="550"/>
    </location>
</feature>
<dbReference type="AlphaFoldDB" id="A0A3L6RFE4"/>
<dbReference type="InterPro" id="IPR016024">
    <property type="entry name" value="ARM-type_fold"/>
</dbReference>
<dbReference type="InterPro" id="IPR011989">
    <property type="entry name" value="ARM-like"/>
</dbReference>
<gene>
    <name evidence="2" type="ORF">C2845_PM13G12370</name>
</gene>
<dbReference type="Gene3D" id="1.25.10.10">
    <property type="entry name" value="Leucine-rich Repeat Variant"/>
    <property type="match status" value="2"/>
</dbReference>
<feature type="region of interest" description="Disordered" evidence="1">
    <location>
        <begin position="529"/>
        <end position="550"/>
    </location>
</feature>